<accession>A0A7Y7WXX1</accession>
<feature type="transmembrane region" description="Helical" evidence="1">
    <location>
        <begin position="77"/>
        <end position="95"/>
    </location>
</feature>
<evidence type="ECO:0008006" key="4">
    <source>
        <dbReference type="Google" id="ProtNLM"/>
    </source>
</evidence>
<sequence length="104" mass="11558">MKNEQTHRHKMEMGMLDVRKEELTATLNNQATDLIVRFNSLHLIEQRERRGQNIGGALAFGVLLLGGYLIHLGHPEIGAGMIGSTMVAIAAVFVTRRRPKKPGQ</sequence>
<reference evidence="2 3" key="1">
    <citation type="submission" date="2020-04" db="EMBL/GenBank/DDBJ databases">
        <title>Molecular characterization of pseudomonads from Agaricus bisporus reveal novel blotch 2 pathogens in Western Europe.</title>
        <authorList>
            <person name="Taparia T."/>
            <person name="Krijger M."/>
            <person name="Haynes E."/>
            <person name="Elpinstone J.G."/>
            <person name="Noble R."/>
            <person name="Van Der Wolf J."/>
        </authorList>
    </citation>
    <scope>NUCLEOTIDE SEQUENCE [LARGE SCALE GENOMIC DNA]</scope>
    <source>
        <strain evidence="2 3">G9001</strain>
    </source>
</reference>
<proteinExistence type="predicted"/>
<evidence type="ECO:0000256" key="1">
    <source>
        <dbReference type="SAM" id="Phobius"/>
    </source>
</evidence>
<organism evidence="2 3">
    <name type="scientific">Pseudomonas gingeri</name>
    <dbReference type="NCBI Taxonomy" id="117681"/>
    <lineage>
        <taxon>Bacteria</taxon>
        <taxon>Pseudomonadati</taxon>
        <taxon>Pseudomonadota</taxon>
        <taxon>Gammaproteobacteria</taxon>
        <taxon>Pseudomonadales</taxon>
        <taxon>Pseudomonadaceae</taxon>
        <taxon>Pseudomonas</taxon>
    </lineage>
</organism>
<feature type="transmembrane region" description="Helical" evidence="1">
    <location>
        <begin position="54"/>
        <end position="71"/>
    </location>
</feature>
<protein>
    <recommendedName>
        <fullName evidence="4">DUF2335 domain-containing protein</fullName>
    </recommendedName>
</protein>
<name>A0A7Y7WXX1_9PSED</name>
<dbReference type="EMBL" id="JACAQA010000064">
    <property type="protein sequence ID" value="NWB89455.1"/>
    <property type="molecule type" value="Genomic_DNA"/>
</dbReference>
<comment type="caution">
    <text evidence="2">The sequence shown here is derived from an EMBL/GenBank/DDBJ whole genome shotgun (WGS) entry which is preliminary data.</text>
</comment>
<keyword evidence="1" id="KW-1133">Transmembrane helix</keyword>
<keyword evidence="1" id="KW-0812">Transmembrane</keyword>
<evidence type="ECO:0000313" key="3">
    <source>
        <dbReference type="Proteomes" id="UP000522864"/>
    </source>
</evidence>
<gene>
    <name evidence="2" type="ORF">HX830_31820</name>
</gene>
<dbReference type="Proteomes" id="UP000522864">
    <property type="component" value="Unassembled WGS sequence"/>
</dbReference>
<evidence type="ECO:0000313" key="2">
    <source>
        <dbReference type="EMBL" id="NWB89455.1"/>
    </source>
</evidence>
<keyword evidence="1" id="KW-0472">Membrane</keyword>
<dbReference type="AlphaFoldDB" id="A0A7Y7WXX1"/>